<dbReference type="GeneID" id="80025431"/>
<dbReference type="Proteomes" id="UP000829494">
    <property type="component" value="Chromosome"/>
</dbReference>
<gene>
    <name evidence="1" type="ORF">SRIMR7_29165</name>
</gene>
<dbReference type="EMBL" id="CP094298">
    <property type="protein sequence ID" value="UNZ06225.1"/>
    <property type="molecule type" value="Genomic_DNA"/>
</dbReference>
<proteinExistence type="predicted"/>
<sequence>MSETLCPGCGESNESGACKRCGLPVPVVVVPVPVLAGQRP</sequence>
<reference evidence="1 2" key="1">
    <citation type="submission" date="2022-03" db="EMBL/GenBank/DDBJ databases">
        <title>Complete genome of Streptomyces rimosus ssp. rimosus R7 (=ATCC 10970).</title>
        <authorList>
            <person name="Beganovic S."/>
            <person name="Ruckert C."/>
            <person name="Busche T."/>
            <person name="Kalinowski J."/>
            <person name="Wittmann C."/>
        </authorList>
    </citation>
    <scope>NUCLEOTIDE SEQUENCE [LARGE SCALE GENOMIC DNA]</scope>
    <source>
        <strain evidence="1 2">R7</strain>
    </source>
</reference>
<evidence type="ECO:0000313" key="2">
    <source>
        <dbReference type="Proteomes" id="UP000829494"/>
    </source>
</evidence>
<keyword evidence="2" id="KW-1185">Reference proteome</keyword>
<organism evidence="1 2">
    <name type="scientific">Streptomyces rimosus subsp. rimosus</name>
    <dbReference type="NCBI Taxonomy" id="132474"/>
    <lineage>
        <taxon>Bacteria</taxon>
        <taxon>Bacillati</taxon>
        <taxon>Actinomycetota</taxon>
        <taxon>Actinomycetes</taxon>
        <taxon>Kitasatosporales</taxon>
        <taxon>Streptomycetaceae</taxon>
        <taxon>Streptomyces</taxon>
    </lineage>
</organism>
<name>A0ABY3Z9M3_STRRM</name>
<evidence type="ECO:0000313" key="1">
    <source>
        <dbReference type="EMBL" id="UNZ06225.1"/>
    </source>
</evidence>
<accession>A0ABY3Z9M3</accession>
<protein>
    <submittedName>
        <fullName evidence="1">Uncharacterized protein</fullName>
    </submittedName>
</protein>
<dbReference type="RefSeq" id="WP_255304239.1">
    <property type="nucleotide sequence ID" value="NZ_CP043497.1"/>
</dbReference>